<evidence type="ECO:0000313" key="3">
    <source>
        <dbReference type="Proteomes" id="UP000799439"/>
    </source>
</evidence>
<dbReference type="InterPro" id="IPR051288">
    <property type="entry name" value="Serum_paraoxonase/arylesterase"/>
</dbReference>
<protein>
    <submittedName>
        <fullName evidence="2">Calcium-dependent phosphotriesterase</fullName>
    </submittedName>
</protein>
<dbReference type="PANTHER" id="PTHR11799">
    <property type="entry name" value="PARAOXONASE"/>
    <property type="match status" value="1"/>
</dbReference>
<dbReference type="AlphaFoldDB" id="A0A9P4J8E5"/>
<reference evidence="2" key="1">
    <citation type="journal article" date="2020" name="Stud. Mycol.">
        <title>101 Dothideomycetes genomes: a test case for predicting lifestyles and emergence of pathogens.</title>
        <authorList>
            <person name="Haridas S."/>
            <person name="Albert R."/>
            <person name="Binder M."/>
            <person name="Bloem J."/>
            <person name="Labutti K."/>
            <person name="Salamov A."/>
            <person name="Andreopoulos B."/>
            <person name="Baker S."/>
            <person name="Barry K."/>
            <person name="Bills G."/>
            <person name="Bluhm B."/>
            <person name="Cannon C."/>
            <person name="Castanera R."/>
            <person name="Culley D."/>
            <person name="Daum C."/>
            <person name="Ezra D."/>
            <person name="Gonzalez J."/>
            <person name="Henrissat B."/>
            <person name="Kuo A."/>
            <person name="Liang C."/>
            <person name="Lipzen A."/>
            <person name="Lutzoni F."/>
            <person name="Magnuson J."/>
            <person name="Mondo S."/>
            <person name="Nolan M."/>
            <person name="Ohm R."/>
            <person name="Pangilinan J."/>
            <person name="Park H.-J."/>
            <person name="Ramirez L."/>
            <person name="Alfaro M."/>
            <person name="Sun H."/>
            <person name="Tritt A."/>
            <person name="Yoshinaga Y."/>
            <person name="Zwiers L.-H."/>
            <person name="Turgeon B."/>
            <person name="Goodwin S."/>
            <person name="Spatafora J."/>
            <person name="Crous P."/>
            <person name="Grigoriev I."/>
        </authorList>
    </citation>
    <scope>NUCLEOTIDE SEQUENCE</scope>
    <source>
        <strain evidence="2">CBS 260.36</strain>
    </source>
</reference>
<accession>A0A9P4J8E5</accession>
<organism evidence="2 3">
    <name type="scientific">Myriangium duriaei CBS 260.36</name>
    <dbReference type="NCBI Taxonomy" id="1168546"/>
    <lineage>
        <taxon>Eukaryota</taxon>
        <taxon>Fungi</taxon>
        <taxon>Dikarya</taxon>
        <taxon>Ascomycota</taxon>
        <taxon>Pezizomycotina</taxon>
        <taxon>Dothideomycetes</taxon>
        <taxon>Dothideomycetidae</taxon>
        <taxon>Myriangiales</taxon>
        <taxon>Myriangiaceae</taxon>
        <taxon>Myriangium</taxon>
    </lineage>
</organism>
<dbReference type="Gene3D" id="2.120.10.30">
    <property type="entry name" value="TolB, C-terminal domain"/>
    <property type="match status" value="1"/>
</dbReference>
<feature type="chain" id="PRO_5040387336" evidence="1">
    <location>
        <begin position="22"/>
        <end position="386"/>
    </location>
</feature>
<dbReference type="OrthoDB" id="5307922at2759"/>
<keyword evidence="3" id="KW-1185">Reference proteome</keyword>
<keyword evidence="1" id="KW-0732">Signal</keyword>
<dbReference type="InterPro" id="IPR011042">
    <property type="entry name" value="6-blade_b-propeller_TolB-like"/>
</dbReference>
<proteinExistence type="predicted"/>
<dbReference type="EMBL" id="ML996081">
    <property type="protein sequence ID" value="KAF2157252.1"/>
    <property type="molecule type" value="Genomic_DNA"/>
</dbReference>
<dbReference type="Proteomes" id="UP000799439">
    <property type="component" value="Unassembled WGS sequence"/>
</dbReference>
<feature type="signal peptide" evidence="1">
    <location>
        <begin position="1"/>
        <end position="21"/>
    </location>
</feature>
<dbReference type="SUPFAM" id="SSF63829">
    <property type="entry name" value="Calcium-dependent phosphotriesterase"/>
    <property type="match status" value="1"/>
</dbReference>
<evidence type="ECO:0000256" key="1">
    <source>
        <dbReference type="SAM" id="SignalP"/>
    </source>
</evidence>
<evidence type="ECO:0000313" key="2">
    <source>
        <dbReference type="EMBL" id="KAF2157252.1"/>
    </source>
</evidence>
<comment type="caution">
    <text evidence="2">The sequence shown here is derived from an EMBL/GenBank/DDBJ whole genome shotgun (WGS) entry which is preliminary data.</text>
</comment>
<gene>
    <name evidence="2" type="ORF">K461DRAFT_264177</name>
</gene>
<dbReference type="PANTHER" id="PTHR11799:SF30">
    <property type="entry name" value="SERUM PARAOXONASE_ARYLESTERASE 2"/>
    <property type="match status" value="1"/>
</dbReference>
<name>A0A9P4J8E5_9PEZI</name>
<sequence>MHHVYSFALLIIAIISPQLYQQGHLFWAFRKNAPSTLERRHMPYQFEVKLADKVKNCEDHVLDEQSGWAILSCDFSRDKWNAVMGFYRNHDTTEGGIFLYDYARRHSIDGKLVHVQLMDYPLAGTDFHPLGIHYHAPSQRLLVANNAKAGNRIEVFKLYMDEGVATHIKTIRDVHLPAPNSIHALNEHEFYVTNDHYFTHRQNTMLNHIETLLAIPIAGIHHVDISREEVQVKAVARHPFANGIAQLNDTTWAVSSTSSATVRFYHVDPKSKKWTKKESISLPFFPDNLSVDQEGTLFIAGHPHLLSLKKVVKSRVECNSPEERDTEKCRKMSAPSHVVSWTRDGGVQDIYVDDEFWASTTASRDSEAKMGLVSGLYGDGILVWHE</sequence>